<reference evidence="2" key="1">
    <citation type="journal article" date="2017" name="Nat. Commun.">
        <title>The North American bullfrog draft genome provides insight into hormonal regulation of long noncoding RNA.</title>
        <authorList>
            <person name="Hammond S.A."/>
            <person name="Warren R.L."/>
            <person name="Vandervalk B.P."/>
            <person name="Kucuk E."/>
            <person name="Khan H."/>
            <person name="Gibb E.A."/>
            <person name="Pandoh P."/>
            <person name="Kirk H."/>
            <person name="Zhao Y."/>
            <person name="Jones M."/>
            <person name="Mungall A.J."/>
            <person name="Coope R."/>
            <person name="Pleasance S."/>
            <person name="Moore R.A."/>
            <person name="Holt R.A."/>
            <person name="Round J.M."/>
            <person name="Ohora S."/>
            <person name="Walle B.V."/>
            <person name="Veldhoen N."/>
            <person name="Helbing C.C."/>
            <person name="Birol I."/>
        </authorList>
    </citation>
    <scope>NUCLEOTIDE SEQUENCE [LARGE SCALE GENOMIC DNA]</scope>
</reference>
<dbReference type="OrthoDB" id="1732682at2759"/>
<organism evidence="1 2">
    <name type="scientific">Aquarana catesbeiana</name>
    <name type="common">American bullfrog</name>
    <name type="synonym">Rana catesbeiana</name>
    <dbReference type="NCBI Taxonomy" id="8400"/>
    <lineage>
        <taxon>Eukaryota</taxon>
        <taxon>Metazoa</taxon>
        <taxon>Chordata</taxon>
        <taxon>Craniata</taxon>
        <taxon>Vertebrata</taxon>
        <taxon>Euteleostomi</taxon>
        <taxon>Amphibia</taxon>
        <taxon>Batrachia</taxon>
        <taxon>Anura</taxon>
        <taxon>Neobatrachia</taxon>
        <taxon>Ranoidea</taxon>
        <taxon>Ranidae</taxon>
        <taxon>Aquarana</taxon>
    </lineage>
</organism>
<dbReference type="EMBL" id="KV965516">
    <property type="protein sequence ID" value="PIO23627.1"/>
    <property type="molecule type" value="Genomic_DNA"/>
</dbReference>
<sequence length="232" mass="24546">MVNLYPQTLVAETGDLIDFSAEEEQPGEPPAKELVLGPNFTELCQAPTAVSVELQGTSPAEALVTGQRVQDLCPTPSAVPEAQVWEWRNPAFCPKRLTRPEDVKSTAEVLAKGQSATNLCPAPATTVEIQGGGAVGPSLQRQADVVKLLLPAESLATGQSSAGLCLAPTVSLQLQEAGVIGPSVQQQTEPRNVKNHPAEALAAGQRVNDLCPTPTGVNYSLQPRMEIMRTDY</sequence>
<accession>A0A2G9R6X7</accession>
<dbReference type="AlphaFoldDB" id="A0A2G9R6X7"/>
<protein>
    <submittedName>
        <fullName evidence="1">Uncharacterized protein</fullName>
    </submittedName>
</protein>
<gene>
    <name evidence="1" type="ORF">AB205_0104180</name>
</gene>
<evidence type="ECO:0000313" key="2">
    <source>
        <dbReference type="Proteomes" id="UP000228934"/>
    </source>
</evidence>
<keyword evidence="2" id="KW-1185">Reference proteome</keyword>
<name>A0A2G9R6X7_AQUCT</name>
<evidence type="ECO:0000313" key="1">
    <source>
        <dbReference type="EMBL" id="PIO23627.1"/>
    </source>
</evidence>
<dbReference type="Proteomes" id="UP000228934">
    <property type="component" value="Unassembled WGS sequence"/>
</dbReference>
<proteinExistence type="predicted"/>
<feature type="non-terminal residue" evidence="1">
    <location>
        <position position="232"/>
    </location>
</feature>